<dbReference type="EMBL" id="GL379800">
    <property type="protein sequence ID" value="EGT35650.1"/>
    <property type="molecule type" value="Genomic_DNA"/>
</dbReference>
<evidence type="ECO:0000313" key="1">
    <source>
        <dbReference type="EMBL" id="EGT35650.1"/>
    </source>
</evidence>
<proteinExistence type="predicted"/>
<reference evidence="2" key="1">
    <citation type="submission" date="2011-07" db="EMBL/GenBank/DDBJ databases">
        <authorList>
            <consortium name="Caenorhabditis brenneri Sequencing and Analysis Consortium"/>
            <person name="Wilson R.K."/>
        </authorList>
    </citation>
    <scope>NUCLEOTIDE SEQUENCE [LARGE SCALE GENOMIC DNA]</scope>
    <source>
        <strain evidence="2">PB2801</strain>
    </source>
</reference>
<name>G0MLP4_CAEBE</name>
<sequence length="40" mass="4510">MRRVIAMLNEPGEIEASSCQPNCSNNVHHELQCNWSLLGQ</sequence>
<evidence type="ECO:0000313" key="2">
    <source>
        <dbReference type="Proteomes" id="UP000008068"/>
    </source>
</evidence>
<dbReference type="InParanoid" id="G0MLP4"/>
<gene>
    <name evidence="1" type="ORF">CAEBREN_04560</name>
</gene>
<protein>
    <submittedName>
        <fullName evidence="1">Uncharacterized protein</fullName>
    </submittedName>
</protein>
<dbReference type="HOGENOM" id="CLU_3299851_0_0_1"/>
<keyword evidence="2" id="KW-1185">Reference proteome</keyword>
<accession>G0MLP4</accession>
<dbReference type="AlphaFoldDB" id="G0MLP4"/>
<organism evidence="2">
    <name type="scientific">Caenorhabditis brenneri</name>
    <name type="common">Nematode worm</name>
    <dbReference type="NCBI Taxonomy" id="135651"/>
    <lineage>
        <taxon>Eukaryota</taxon>
        <taxon>Metazoa</taxon>
        <taxon>Ecdysozoa</taxon>
        <taxon>Nematoda</taxon>
        <taxon>Chromadorea</taxon>
        <taxon>Rhabditida</taxon>
        <taxon>Rhabditina</taxon>
        <taxon>Rhabditomorpha</taxon>
        <taxon>Rhabditoidea</taxon>
        <taxon>Rhabditidae</taxon>
        <taxon>Peloderinae</taxon>
        <taxon>Caenorhabditis</taxon>
    </lineage>
</organism>
<dbReference type="Proteomes" id="UP000008068">
    <property type="component" value="Unassembled WGS sequence"/>
</dbReference>